<reference evidence="11 12" key="1">
    <citation type="submission" date="2016-03" db="EMBL/GenBank/DDBJ databases">
        <title>Niastella vici sp. nov., isolated from farmland soil.</title>
        <authorList>
            <person name="Chen L."/>
            <person name="Wang D."/>
            <person name="Yang S."/>
            <person name="Wang G."/>
        </authorList>
    </citation>
    <scope>NUCLEOTIDE SEQUENCE [LARGE SCALE GENOMIC DNA]</scope>
    <source>
        <strain evidence="11 12">DJ57</strain>
    </source>
</reference>
<evidence type="ECO:0000256" key="4">
    <source>
        <dbReference type="ARBA" id="ARBA00022741"/>
    </source>
</evidence>
<feature type="transmembrane region" description="Helical" evidence="8">
    <location>
        <begin position="177"/>
        <end position="206"/>
    </location>
</feature>
<feature type="domain" description="ABC transporter" evidence="9">
    <location>
        <begin position="369"/>
        <end position="602"/>
    </location>
</feature>
<sequence>MKRFSRIFFYLRDQKGKIAAYLVFNLLSIVFSLVSLAMLGPFFKLLFTQDETPLTVRPPFVFTSEGVMTELKYWLSYIIIHYGYPRALIAICVTIILSILFKNLFLYLSFRTLIPLRNSIMRRFREDLYDKILLLPVSYFTEQRKGDIISRMSNDMNEIEWSIIGALEGLIKDPLNIIIVLASLIFLSPLLSLIMLVLLPVAGFILGRVSRTLKKESGQAQEQQGLLLSILDETLGGLRVVKAFNAEKLMRTRFIGTNNLLNHIRIKMAFKRDLASPMSEFLGVMVFCCILWIGGQMVFSGKGLAPEAFITYLALFYQIIQPAKSLSQAFYNMRRGAAAIERVEEVIDAPLTVSEVANPRTLNTFENKIELKNVSFKYNDVTILDNINLTIEKGKTIALVGSSGAGKSTLADLVPRFHDVSSGELLIDGINIKEYSLLSLRDQMGIVTQEPILFNDSIAANIALGNPVATIDEIESAARVANAHNFIMQKEENYQTNIGDRGSKLSGGERQRLTIARAVLKNPPILILDEATSSLDTESERLVQDAINKMMENRTSIVIAHRLSTIRHADEIIVLQKGKIVERGTHDTLIEQNGFYRKLVEMQEVK</sequence>
<organism evidence="11 12">
    <name type="scientific">Niastella vici</name>
    <dbReference type="NCBI Taxonomy" id="1703345"/>
    <lineage>
        <taxon>Bacteria</taxon>
        <taxon>Pseudomonadati</taxon>
        <taxon>Bacteroidota</taxon>
        <taxon>Chitinophagia</taxon>
        <taxon>Chitinophagales</taxon>
        <taxon>Chitinophagaceae</taxon>
        <taxon>Niastella</taxon>
    </lineage>
</organism>
<dbReference type="Gene3D" id="3.40.50.300">
    <property type="entry name" value="P-loop containing nucleotide triphosphate hydrolases"/>
    <property type="match status" value="1"/>
</dbReference>
<dbReference type="InterPro" id="IPR003439">
    <property type="entry name" value="ABC_transporter-like_ATP-bd"/>
</dbReference>
<dbReference type="GO" id="GO:0005886">
    <property type="term" value="C:plasma membrane"/>
    <property type="evidence" value="ECO:0007669"/>
    <property type="project" value="UniProtKB-SubCell"/>
</dbReference>
<gene>
    <name evidence="11" type="ORF">A3860_19495</name>
</gene>
<dbReference type="STRING" id="1703345.A3860_19495"/>
<keyword evidence="6 8" id="KW-1133">Transmembrane helix</keyword>
<dbReference type="Proteomes" id="UP000192796">
    <property type="component" value="Unassembled WGS sequence"/>
</dbReference>
<evidence type="ECO:0000256" key="7">
    <source>
        <dbReference type="ARBA" id="ARBA00023136"/>
    </source>
</evidence>
<dbReference type="SUPFAM" id="SSF52540">
    <property type="entry name" value="P-loop containing nucleoside triphosphate hydrolases"/>
    <property type="match status" value="1"/>
</dbReference>
<dbReference type="SUPFAM" id="SSF90123">
    <property type="entry name" value="ABC transporter transmembrane region"/>
    <property type="match status" value="1"/>
</dbReference>
<dbReference type="Pfam" id="PF00664">
    <property type="entry name" value="ABC_membrane"/>
    <property type="match status" value="1"/>
</dbReference>
<dbReference type="CDD" id="cd03251">
    <property type="entry name" value="ABCC_MsbA"/>
    <property type="match status" value="1"/>
</dbReference>
<keyword evidence="5 11" id="KW-0067">ATP-binding</keyword>
<accession>A0A1V9G397</accession>
<name>A0A1V9G397_9BACT</name>
<evidence type="ECO:0000256" key="6">
    <source>
        <dbReference type="ARBA" id="ARBA00022989"/>
    </source>
</evidence>
<keyword evidence="7 8" id="KW-0472">Membrane</keyword>
<evidence type="ECO:0000256" key="2">
    <source>
        <dbReference type="ARBA" id="ARBA00022448"/>
    </source>
</evidence>
<evidence type="ECO:0000256" key="5">
    <source>
        <dbReference type="ARBA" id="ARBA00022840"/>
    </source>
</evidence>
<keyword evidence="2" id="KW-0813">Transport</keyword>
<evidence type="ECO:0000256" key="1">
    <source>
        <dbReference type="ARBA" id="ARBA00004651"/>
    </source>
</evidence>
<evidence type="ECO:0000256" key="3">
    <source>
        <dbReference type="ARBA" id="ARBA00022692"/>
    </source>
</evidence>
<dbReference type="PROSITE" id="PS50929">
    <property type="entry name" value="ABC_TM1F"/>
    <property type="match status" value="1"/>
</dbReference>
<dbReference type="SMART" id="SM00382">
    <property type="entry name" value="AAA"/>
    <property type="match status" value="1"/>
</dbReference>
<dbReference type="PROSITE" id="PS50893">
    <property type="entry name" value="ABC_TRANSPORTER_2"/>
    <property type="match status" value="1"/>
</dbReference>
<dbReference type="AlphaFoldDB" id="A0A1V9G397"/>
<comment type="caution">
    <text evidence="11">The sequence shown here is derived from an EMBL/GenBank/DDBJ whole genome shotgun (WGS) entry which is preliminary data.</text>
</comment>
<dbReference type="PANTHER" id="PTHR43394:SF1">
    <property type="entry name" value="ATP-BINDING CASSETTE SUB-FAMILY B MEMBER 10, MITOCHONDRIAL"/>
    <property type="match status" value="1"/>
</dbReference>
<dbReference type="InterPro" id="IPR017871">
    <property type="entry name" value="ABC_transporter-like_CS"/>
</dbReference>
<feature type="transmembrane region" description="Helical" evidence="8">
    <location>
        <begin position="274"/>
        <end position="293"/>
    </location>
</feature>
<dbReference type="GO" id="GO:0005524">
    <property type="term" value="F:ATP binding"/>
    <property type="evidence" value="ECO:0007669"/>
    <property type="project" value="UniProtKB-KW"/>
</dbReference>
<dbReference type="PANTHER" id="PTHR43394">
    <property type="entry name" value="ATP-DEPENDENT PERMEASE MDL1, MITOCHONDRIAL"/>
    <property type="match status" value="1"/>
</dbReference>
<proteinExistence type="predicted"/>
<dbReference type="InterPro" id="IPR003593">
    <property type="entry name" value="AAA+_ATPase"/>
</dbReference>
<dbReference type="CDD" id="cd18552">
    <property type="entry name" value="ABC_6TM_MsbA_like"/>
    <property type="match status" value="1"/>
</dbReference>
<feature type="transmembrane region" description="Helical" evidence="8">
    <location>
        <begin position="87"/>
        <end position="108"/>
    </location>
</feature>
<dbReference type="RefSeq" id="WP_081146769.1">
    <property type="nucleotide sequence ID" value="NZ_LVYD01000041.1"/>
</dbReference>
<dbReference type="GO" id="GO:0015421">
    <property type="term" value="F:ABC-type oligopeptide transporter activity"/>
    <property type="evidence" value="ECO:0007669"/>
    <property type="project" value="TreeGrafter"/>
</dbReference>
<feature type="transmembrane region" description="Helical" evidence="8">
    <location>
        <begin position="21"/>
        <end position="40"/>
    </location>
</feature>
<comment type="subcellular location">
    <subcellularLocation>
        <location evidence="1">Cell membrane</location>
        <topology evidence="1">Multi-pass membrane protein</topology>
    </subcellularLocation>
</comment>
<evidence type="ECO:0000256" key="8">
    <source>
        <dbReference type="SAM" id="Phobius"/>
    </source>
</evidence>
<evidence type="ECO:0000313" key="12">
    <source>
        <dbReference type="Proteomes" id="UP000192796"/>
    </source>
</evidence>
<dbReference type="Gene3D" id="1.20.1560.10">
    <property type="entry name" value="ABC transporter type 1, transmembrane domain"/>
    <property type="match status" value="1"/>
</dbReference>
<dbReference type="InterPro" id="IPR011527">
    <property type="entry name" value="ABC1_TM_dom"/>
</dbReference>
<dbReference type="InterPro" id="IPR027417">
    <property type="entry name" value="P-loop_NTPase"/>
</dbReference>
<evidence type="ECO:0000313" key="11">
    <source>
        <dbReference type="EMBL" id="OQP64936.1"/>
    </source>
</evidence>
<dbReference type="OrthoDB" id="9780296at2"/>
<keyword evidence="3 8" id="KW-0812">Transmembrane</keyword>
<protein>
    <submittedName>
        <fullName evidence="11">Antibiotic ABC transporter ATP-binding protein</fullName>
    </submittedName>
</protein>
<evidence type="ECO:0000259" key="10">
    <source>
        <dbReference type="PROSITE" id="PS50929"/>
    </source>
</evidence>
<dbReference type="FunFam" id="3.40.50.300:FF:000287">
    <property type="entry name" value="Multidrug ABC transporter ATP-binding protein"/>
    <property type="match status" value="1"/>
</dbReference>
<dbReference type="Pfam" id="PF00005">
    <property type="entry name" value="ABC_tran"/>
    <property type="match status" value="1"/>
</dbReference>
<feature type="transmembrane region" description="Helical" evidence="8">
    <location>
        <begin position="60"/>
        <end position="80"/>
    </location>
</feature>
<dbReference type="EMBL" id="LVYD01000041">
    <property type="protein sequence ID" value="OQP64936.1"/>
    <property type="molecule type" value="Genomic_DNA"/>
</dbReference>
<dbReference type="InterPro" id="IPR039421">
    <property type="entry name" value="Type_1_exporter"/>
</dbReference>
<dbReference type="GO" id="GO:0016887">
    <property type="term" value="F:ATP hydrolysis activity"/>
    <property type="evidence" value="ECO:0007669"/>
    <property type="project" value="InterPro"/>
</dbReference>
<dbReference type="PROSITE" id="PS00211">
    <property type="entry name" value="ABC_TRANSPORTER_1"/>
    <property type="match status" value="1"/>
</dbReference>
<keyword evidence="4" id="KW-0547">Nucleotide-binding</keyword>
<dbReference type="InterPro" id="IPR036640">
    <property type="entry name" value="ABC1_TM_sf"/>
</dbReference>
<keyword evidence="12" id="KW-1185">Reference proteome</keyword>
<feature type="domain" description="ABC transmembrane type-1" evidence="10">
    <location>
        <begin position="19"/>
        <end position="335"/>
    </location>
</feature>
<evidence type="ECO:0000259" key="9">
    <source>
        <dbReference type="PROSITE" id="PS50893"/>
    </source>
</evidence>